<dbReference type="Pfam" id="PF00328">
    <property type="entry name" value="His_Phos_2"/>
    <property type="match status" value="1"/>
</dbReference>
<comment type="similarity">
    <text evidence="1">Belongs to the histidine acid phosphatase family.</text>
</comment>
<evidence type="ECO:0000313" key="3">
    <source>
        <dbReference type="WBParaSite" id="ACRNAN_scaffold1760.g19231.t1"/>
    </source>
</evidence>
<evidence type="ECO:0000313" key="2">
    <source>
        <dbReference type="Proteomes" id="UP000887540"/>
    </source>
</evidence>
<dbReference type="Proteomes" id="UP000887540">
    <property type="component" value="Unplaced"/>
</dbReference>
<dbReference type="CDD" id="cd07061">
    <property type="entry name" value="HP_HAP_like"/>
    <property type="match status" value="1"/>
</dbReference>
<dbReference type="InterPro" id="IPR029033">
    <property type="entry name" value="His_PPase_superfam"/>
</dbReference>
<dbReference type="PANTHER" id="PTHR11567">
    <property type="entry name" value="ACID PHOSPHATASE-RELATED"/>
    <property type="match status" value="1"/>
</dbReference>
<evidence type="ECO:0000256" key="1">
    <source>
        <dbReference type="ARBA" id="ARBA00005375"/>
    </source>
</evidence>
<name>A0A914D1Z3_9BILA</name>
<dbReference type="Gene3D" id="3.40.50.1240">
    <property type="entry name" value="Phosphoglycerate mutase-like"/>
    <property type="match status" value="1"/>
</dbReference>
<sequence>MNNAVEELREINLQDLYTKLQLTDNEFELQLHIEILEIHLSKFFNRVIHLLDCLLNDFNAIWRHGDRAPSKKPYPNDPNDESSWPRGWNQLTNVGILQLLELGQFFRERYAGNFTSRKFNFHEVYIRSSSADRALTSAQAMLNGFFPPMEDHVWNQGATWQPFPIHADSPAEKDPLLKPTSFDCPIYIKIYTNDTESYVNKLKQTYAELFKFLGNVTGYGSTITFDNFLKLNNINREIAQNMTQPAWVSKVWPEYDFKTTIQIITEISNENRVREFNLRSLYYLRGGYILGDWLKRAKDVVSGNQKEPSKMVLYSAHDGTLLSLTYALQINDHQPIPYAATVIMEIWKNDDGVYEIELLYLKNQKISRVSIPGKRMPFLKNMFYIKNVD</sequence>
<dbReference type="AlphaFoldDB" id="A0A914D1Z3"/>
<dbReference type="PANTHER" id="PTHR11567:SF210">
    <property type="entry name" value="ACID PHOSPHATASE 5-RELATED"/>
    <property type="match status" value="1"/>
</dbReference>
<keyword evidence="2" id="KW-1185">Reference proteome</keyword>
<protein>
    <submittedName>
        <fullName evidence="3">Uncharacterized protein</fullName>
    </submittedName>
</protein>
<organism evidence="2 3">
    <name type="scientific">Acrobeloides nanus</name>
    <dbReference type="NCBI Taxonomy" id="290746"/>
    <lineage>
        <taxon>Eukaryota</taxon>
        <taxon>Metazoa</taxon>
        <taxon>Ecdysozoa</taxon>
        <taxon>Nematoda</taxon>
        <taxon>Chromadorea</taxon>
        <taxon>Rhabditida</taxon>
        <taxon>Tylenchina</taxon>
        <taxon>Cephalobomorpha</taxon>
        <taxon>Cephaloboidea</taxon>
        <taxon>Cephalobidae</taxon>
        <taxon>Acrobeloides</taxon>
    </lineage>
</organism>
<dbReference type="InterPro" id="IPR000560">
    <property type="entry name" value="His_Pase_clade-2"/>
</dbReference>
<reference evidence="3" key="1">
    <citation type="submission" date="2022-11" db="UniProtKB">
        <authorList>
            <consortium name="WormBaseParasite"/>
        </authorList>
    </citation>
    <scope>IDENTIFICATION</scope>
</reference>
<proteinExistence type="inferred from homology"/>
<accession>A0A914D1Z3</accession>
<dbReference type="SUPFAM" id="SSF53254">
    <property type="entry name" value="Phosphoglycerate mutase-like"/>
    <property type="match status" value="1"/>
</dbReference>
<dbReference type="InterPro" id="IPR050645">
    <property type="entry name" value="Histidine_acid_phosphatase"/>
</dbReference>
<dbReference type="GO" id="GO:0016791">
    <property type="term" value="F:phosphatase activity"/>
    <property type="evidence" value="ECO:0007669"/>
    <property type="project" value="TreeGrafter"/>
</dbReference>
<dbReference type="WBParaSite" id="ACRNAN_scaffold1760.g19231.t1">
    <property type="protein sequence ID" value="ACRNAN_scaffold1760.g19231.t1"/>
    <property type="gene ID" value="ACRNAN_scaffold1760.g19231"/>
</dbReference>